<feature type="transmembrane region" description="Helical" evidence="6">
    <location>
        <begin position="37"/>
        <end position="59"/>
    </location>
</feature>
<dbReference type="GO" id="GO:0016020">
    <property type="term" value="C:membrane"/>
    <property type="evidence" value="ECO:0007669"/>
    <property type="project" value="UniProtKB-SubCell"/>
</dbReference>
<organism evidence="7 8">
    <name type="scientific">Hesseltinella vesiculosa</name>
    <dbReference type="NCBI Taxonomy" id="101127"/>
    <lineage>
        <taxon>Eukaryota</taxon>
        <taxon>Fungi</taxon>
        <taxon>Fungi incertae sedis</taxon>
        <taxon>Mucoromycota</taxon>
        <taxon>Mucoromycotina</taxon>
        <taxon>Mucoromycetes</taxon>
        <taxon>Mucorales</taxon>
        <taxon>Cunninghamellaceae</taxon>
        <taxon>Hesseltinella</taxon>
    </lineage>
</organism>
<evidence type="ECO:0000256" key="6">
    <source>
        <dbReference type="RuleBase" id="RU363053"/>
    </source>
</evidence>
<reference evidence="7 8" key="1">
    <citation type="submission" date="2016-07" db="EMBL/GenBank/DDBJ databases">
        <title>Pervasive Adenine N6-methylation of Active Genes in Fungi.</title>
        <authorList>
            <consortium name="DOE Joint Genome Institute"/>
            <person name="Mondo S.J."/>
            <person name="Dannebaum R.O."/>
            <person name="Kuo R.C."/>
            <person name="Labutti K."/>
            <person name="Haridas S."/>
            <person name="Kuo A."/>
            <person name="Salamov A."/>
            <person name="Ahrendt S.R."/>
            <person name="Lipzen A."/>
            <person name="Sullivan W."/>
            <person name="Andreopoulos W.B."/>
            <person name="Clum A."/>
            <person name="Lindquist E."/>
            <person name="Daum C."/>
            <person name="Ramamoorthy G.K."/>
            <person name="Gryganskyi A."/>
            <person name="Culley D."/>
            <person name="Magnuson J.K."/>
            <person name="James T.Y."/>
            <person name="O'Malley M.A."/>
            <person name="Stajich J.E."/>
            <person name="Spatafora J.W."/>
            <person name="Visel A."/>
            <person name="Grigoriev I.V."/>
        </authorList>
    </citation>
    <scope>NUCLEOTIDE SEQUENCE [LARGE SCALE GENOMIC DNA]</scope>
    <source>
        <strain evidence="7 8">NRRL 3301</strain>
    </source>
</reference>
<evidence type="ECO:0000256" key="2">
    <source>
        <dbReference type="ARBA" id="ARBA00006824"/>
    </source>
</evidence>
<gene>
    <name evidence="7" type="ORF">DM01DRAFT_1337132</name>
</gene>
<proteinExistence type="inferred from homology"/>
<accession>A0A1X2GDZ1</accession>
<evidence type="ECO:0000256" key="4">
    <source>
        <dbReference type="ARBA" id="ARBA00022989"/>
    </source>
</evidence>
<keyword evidence="8" id="KW-1185">Reference proteome</keyword>
<evidence type="ECO:0000313" key="8">
    <source>
        <dbReference type="Proteomes" id="UP000242146"/>
    </source>
</evidence>
<dbReference type="InterPro" id="IPR007248">
    <property type="entry name" value="Mpv17_PMP22"/>
</dbReference>
<comment type="caution">
    <text evidence="7">The sequence shown here is derived from an EMBL/GenBank/DDBJ whole genome shotgun (WGS) entry which is preliminary data.</text>
</comment>
<dbReference type="Proteomes" id="UP000242146">
    <property type="component" value="Unassembled WGS sequence"/>
</dbReference>
<evidence type="ECO:0000313" key="7">
    <source>
        <dbReference type="EMBL" id="ORX51628.1"/>
    </source>
</evidence>
<sequence length="140" mass="16069">MFTYGFFIGGPTVVTWFNFLNRNVNLKNRWTTAIARTAFDVVFFTPTILAIFMTGISVLEGRNGQQIREKFETSYTKGLYNAYHFWPFASLFTQSCIPLIYRPMISSFFSIGWNSYLSYLNQKSLGDSTSHSHKALSIAQ</sequence>
<protein>
    <submittedName>
        <fullName evidence="7">Uncharacterized protein</fullName>
    </submittedName>
</protein>
<dbReference type="STRING" id="101127.A0A1X2GDZ1"/>
<keyword evidence="3 6" id="KW-0812">Transmembrane</keyword>
<dbReference type="PANTHER" id="PTHR11266">
    <property type="entry name" value="PEROXISOMAL MEMBRANE PROTEIN 2, PXMP2 MPV17"/>
    <property type="match status" value="1"/>
</dbReference>
<dbReference type="PANTHER" id="PTHR11266:SF17">
    <property type="entry name" value="PROTEIN MPV17"/>
    <property type="match status" value="1"/>
</dbReference>
<dbReference type="AlphaFoldDB" id="A0A1X2GDZ1"/>
<comment type="subcellular location">
    <subcellularLocation>
        <location evidence="1">Membrane</location>
        <topology evidence="1">Multi-pass membrane protein</topology>
    </subcellularLocation>
</comment>
<dbReference type="EMBL" id="MCGT01000020">
    <property type="protein sequence ID" value="ORX51628.1"/>
    <property type="molecule type" value="Genomic_DNA"/>
</dbReference>
<keyword evidence="5 6" id="KW-0472">Membrane</keyword>
<dbReference type="Pfam" id="PF04117">
    <property type="entry name" value="Mpv17_PMP22"/>
    <property type="match status" value="1"/>
</dbReference>
<evidence type="ECO:0000256" key="1">
    <source>
        <dbReference type="ARBA" id="ARBA00004141"/>
    </source>
</evidence>
<evidence type="ECO:0000256" key="3">
    <source>
        <dbReference type="ARBA" id="ARBA00022692"/>
    </source>
</evidence>
<keyword evidence="4 6" id="KW-1133">Transmembrane helix</keyword>
<dbReference type="GO" id="GO:0005739">
    <property type="term" value="C:mitochondrion"/>
    <property type="evidence" value="ECO:0007669"/>
    <property type="project" value="TreeGrafter"/>
</dbReference>
<feature type="transmembrane region" description="Helical" evidence="6">
    <location>
        <begin position="79"/>
        <end position="101"/>
    </location>
</feature>
<evidence type="ECO:0000256" key="5">
    <source>
        <dbReference type="ARBA" id="ARBA00023136"/>
    </source>
</evidence>
<comment type="similarity">
    <text evidence="2 6">Belongs to the peroxisomal membrane protein PXMP2/4 family.</text>
</comment>
<dbReference type="OrthoDB" id="430207at2759"/>
<name>A0A1X2GDZ1_9FUNG</name>